<protein>
    <recommendedName>
        <fullName evidence="3">DUF1127 domain-containing protein</fullName>
    </recommendedName>
</protein>
<proteinExistence type="predicted"/>
<dbReference type="OrthoDB" id="7867799at2"/>
<organism evidence="1 2">
    <name type="scientific">Tranquillimonas alkanivorans</name>
    <dbReference type="NCBI Taxonomy" id="441119"/>
    <lineage>
        <taxon>Bacteria</taxon>
        <taxon>Pseudomonadati</taxon>
        <taxon>Pseudomonadota</taxon>
        <taxon>Alphaproteobacteria</taxon>
        <taxon>Rhodobacterales</taxon>
        <taxon>Roseobacteraceae</taxon>
        <taxon>Tranquillimonas</taxon>
    </lineage>
</organism>
<gene>
    <name evidence="1" type="ORF">SAMN04488047_101236</name>
</gene>
<keyword evidence="2" id="KW-1185">Reference proteome</keyword>
<dbReference type="EMBL" id="FOXA01000001">
    <property type="protein sequence ID" value="SFO86790.1"/>
    <property type="molecule type" value="Genomic_DNA"/>
</dbReference>
<name>A0A1I5KNX5_9RHOB</name>
<accession>A0A1I5KNX5</accession>
<dbReference type="RefSeq" id="WP_093416584.1">
    <property type="nucleotide sequence ID" value="NZ_FOXA01000001.1"/>
</dbReference>
<evidence type="ECO:0008006" key="3">
    <source>
        <dbReference type="Google" id="ProtNLM"/>
    </source>
</evidence>
<dbReference type="Proteomes" id="UP000199356">
    <property type="component" value="Unassembled WGS sequence"/>
</dbReference>
<evidence type="ECO:0000313" key="2">
    <source>
        <dbReference type="Proteomes" id="UP000199356"/>
    </source>
</evidence>
<sequence length="63" mass="7233">MAFARFRSTARPSAGGRTRGYLERLARTDQIDALNAKSDDELARMGLKRDDIPRHVFRDAIWL</sequence>
<dbReference type="AlphaFoldDB" id="A0A1I5KNX5"/>
<evidence type="ECO:0000313" key="1">
    <source>
        <dbReference type="EMBL" id="SFO86790.1"/>
    </source>
</evidence>
<reference evidence="1 2" key="1">
    <citation type="submission" date="2016-10" db="EMBL/GenBank/DDBJ databases">
        <authorList>
            <person name="de Groot N.N."/>
        </authorList>
    </citation>
    <scope>NUCLEOTIDE SEQUENCE [LARGE SCALE GENOMIC DNA]</scope>
    <source>
        <strain evidence="1 2">DSM 19547</strain>
    </source>
</reference>